<accession>A0A5B9D7N7</accession>
<dbReference type="AlphaFoldDB" id="A0A5B9D7N7"/>
<feature type="compositionally biased region" description="Basic and acidic residues" evidence="1">
    <location>
        <begin position="420"/>
        <end position="435"/>
    </location>
</feature>
<dbReference type="GO" id="GO:0016887">
    <property type="term" value="F:ATP hydrolysis activity"/>
    <property type="evidence" value="ECO:0007669"/>
    <property type="project" value="InterPro"/>
</dbReference>
<organism evidence="3">
    <name type="scientific">Promethearchaeum syntrophicum</name>
    <dbReference type="NCBI Taxonomy" id="2594042"/>
    <lineage>
        <taxon>Archaea</taxon>
        <taxon>Promethearchaeati</taxon>
        <taxon>Promethearchaeota</taxon>
        <taxon>Promethearchaeia</taxon>
        <taxon>Promethearchaeales</taxon>
        <taxon>Promethearchaeaceae</taxon>
        <taxon>Promethearchaeum</taxon>
    </lineage>
</organism>
<reference evidence="3" key="1">
    <citation type="journal article" date="2020" name="Nature">
        <title>Isolation of an archaeon at the prokaryote-eukaryote interface.</title>
        <authorList>
            <person name="Imachi H."/>
            <person name="Nobu M.K."/>
            <person name="Nakahara N."/>
            <person name="Morono Y."/>
            <person name="Ogawara M."/>
            <person name="Takaki Y."/>
            <person name="Takano Y."/>
            <person name="Uematsu K."/>
            <person name="Ikuta T."/>
            <person name="Ito M."/>
            <person name="Matsui Y."/>
            <person name="Miyazaki M."/>
            <person name="Murata K."/>
            <person name="Saito Y."/>
            <person name="Sakai S."/>
            <person name="Song C."/>
            <person name="Tasumi E."/>
            <person name="Yamanaka Y."/>
            <person name="Yamaguchi T."/>
            <person name="Kamagata Y."/>
            <person name="Tamaki H."/>
            <person name="Takai K."/>
        </authorList>
    </citation>
    <scope>NUCLEOTIDE SEQUENCE [LARGE SCALE GENOMIC DNA]</scope>
    <source>
        <strain evidence="3">MK-D1</strain>
    </source>
</reference>
<feature type="domain" description="ATPase dynein-related AAA" evidence="2">
    <location>
        <begin position="54"/>
        <end position="183"/>
    </location>
</feature>
<dbReference type="Pfam" id="PF07728">
    <property type="entry name" value="AAA_5"/>
    <property type="match status" value="1"/>
</dbReference>
<dbReference type="CDD" id="cd00009">
    <property type="entry name" value="AAA"/>
    <property type="match status" value="1"/>
</dbReference>
<evidence type="ECO:0000259" key="2">
    <source>
        <dbReference type="Pfam" id="PF07728"/>
    </source>
</evidence>
<evidence type="ECO:0000313" key="3">
    <source>
        <dbReference type="EMBL" id="QEE15112.1"/>
    </source>
</evidence>
<gene>
    <name evidence="3" type="ORF">DSAG12_00935</name>
</gene>
<protein>
    <submittedName>
        <fullName evidence="3">AAA domain (Dynein-related subfamily)</fullName>
    </submittedName>
</protein>
<dbReference type="GO" id="GO:0005524">
    <property type="term" value="F:ATP binding"/>
    <property type="evidence" value="ECO:0007669"/>
    <property type="project" value="InterPro"/>
</dbReference>
<dbReference type="InterPro" id="IPR050764">
    <property type="entry name" value="CbbQ/NirQ/NorQ/GpvN"/>
</dbReference>
<proteinExistence type="predicted"/>
<dbReference type="InterPro" id="IPR027417">
    <property type="entry name" value="P-loop_NTPase"/>
</dbReference>
<dbReference type="Gene3D" id="3.40.50.300">
    <property type="entry name" value="P-loop containing nucleotide triphosphate hydrolases"/>
    <property type="match status" value="1"/>
</dbReference>
<dbReference type="SUPFAM" id="SSF52540">
    <property type="entry name" value="P-loop containing nucleoside triphosphate hydrolases"/>
    <property type="match status" value="1"/>
</dbReference>
<sequence length="435" mass="50458">MVTKVKIGDVELILSLPDEIPNMEWIGGETYMTQLLASWILVDNKKDIPMNPQILGKPGVGKTTLAYSSAKKLNLPVYIFQCTVDTRPEDLLISPVIGENNTIKYHASSLVTAMIKGGICILDEANRMSEKSWASLAPLLDQRRYIESIIAGIKVNAHPNFRICCTMNEDSSTFEVPEYIHSRLQPQIFIDFPSKDEEFKILEFNLPFAKKDLITYTVNFLQESHLRNKDFTARDGINICRYYMKMSKFSAESTNKTEENDKNEDENLIDYLLFRQSVKQILDNEGLKFLYEKEKSEHKIASDSPLKKVFNKLMEIDEEDLLDENFEDLTDDKRKVDINDDDFLFLETEESEGLSDKKFLDDEDATDVIHIIEKKDEEEDPYENLDPFFIDELDDFTEKDPNEIVRKFLAKKSKKKSKKQKDEMKDTDNKKKEIK</sequence>
<dbReference type="EMBL" id="CP042905">
    <property type="protein sequence ID" value="QEE15112.1"/>
    <property type="molecule type" value="Genomic_DNA"/>
</dbReference>
<evidence type="ECO:0000256" key="1">
    <source>
        <dbReference type="SAM" id="MobiDB-lite"/>
    </source>
</evidence>
<feature type="region of interest" description="Disordered" evidence="1">
    <location>
        <begin position="411"/>
        <end position="435"/>
    </location>
</feature>
<dbReference type="PANTHER" id="PTHR42759:SF6">
    <property type="entry name" value="REGULATORY PROTEIN-RELATED"/>
    <property type="match status" value="1"/>
</dbReference>
<dbReference type="PANTHER" id="PTHR42759">
    <property type="entry name" value="MOXR FAMILY PROTEIN"/>
    <property type="match status" value="1"/>
</dbReference>
<name>A0A5B9D7N7_9ARCH</name>
<dbReference type="InterPro" id="IPR011704">
    <property type="entry name" value="ATPase_dyneun-rel_AAA"/>
</dbReference>